<keyword evidence="1" id="KW-0472">Membrane</keyword>
<keyword evidence="1" id="KW-1133">Transmembrane helix</keyword>
<feature type="transmembrane region" description="Helical" evidence="1">
    <location>
        <begin position="7"/>
        <end position="24"/>
    </location>
</feature>
<evidence type="ECO:0000256" key="1">
    <source>
        <dbReference type="SAM" id="Phobius"/>
    </source>
</evidence>
<proteinExistence type="predicted"/>
<gene>
    <name evidence="2" type="ORF">ERJ70_06790</name>
</gene>
<dbReference type="EMBL" id="CP046956">
    <property type="protein sequence ID" value="QTM99033.1"/>
    <property type="molecule type" value="Genomic_DNA"/>
</dbReference>
<dbReference type="Proteomes" id="UP000665043">
    <property type="component" value="Chromosome"/>
</dbReference>
<keyword evidence="3" id="KW-1185">Reference proteome</keyword>
<feature type="transmembrane region" description="Helical" evidence="1">
    <location>
        <begin position="30"/>
        <end position="50"/>
    </location>
</feature>
<evidence type="ECO:0000313" key="2">
    <source>
        <dbReference type="EMBL" id="QTM99033.1"/>
    </source>
</evidence>
<dbReference type="RefSeq" id="WP_209368127.1">
    <property type="nucleotide sequence ID" value="NZ_CP046956.1"/>
</dbReference>
<name>A0ABX7VR97_9BACI</name>
<reference evidence="2 3" key="1">
    <citation type="submission" date="2019-12" db="EMBL/GenBank/DDBJ databases">
        <title>The whole genome sequencing of a strain isolated from a Mars analog, Dalangtan Playa.</title>
        <authorList>
            <person name="Huang T."/>
        </authorList>
    </citation>
    <scope>NUCLEOTIDE SEQUENCE [LARGE SCALE GENOMIC DNA]</scope>
    <source>
        <strain evidence="2 3">DP4-553-S</strain>
    </source>
</reference>
<organism evidence="2 3">
    <name type="scientific">Sediminibacillus dalangtanensis</name>
    <dbReference type="NCBI Taxonomy" id="2729421"/>
    <lineage>
        <taxon>Bacteria</taxon>
        <taxon>Bacillati</taxon>
        <taxon>Bacillota</taxon>
        <taxon>Bacilli</taxon>
        <taxon>Bacillales</taxon>
        <taxon>Bacillaceae</taxon>
        <taxon>Sediminibacillus</taxon>
    </lineage>
</organism>
<evidence type="ECO:0000313" key="3">
    <source>
        <dbReference type="Proteomes" id="UP000665043"/>
    </source>
</evidence>
<protein>
    <submittedName>
        <fullName evidence="2">Uncharacterized protein</fullName>
    </submittedName>
</protein>
<accession>A0ABX7VR97</accession>
<sequence>MKWYSLYIGILLGFTIAFLIGGIWKNDFDWGWWISMMIGGTIGCLIVDLLTKRWSKNK</sequence>
<keyword evidence="1" id="KW-0812">Transmembrane</keyword>